<comment type="similarity">
    <text evidence="1">Belongs to the universal stress protein A family.</text>
</comment>
<dbReference type="SUPFAM" id="SSF52402">
    <property type="entry name" value="Adenine nucleotide alpha hydrolases-like"/>
    <property type="match status" value="1"/>
</dbReference>
<dbReference type="InterPro" id="IPR006016">
    <property type="entry name" value="UspA"/>
</dbReference>
<gene>
    <name evidence="3" type="ORF">HLUCCX10_06445</name>
</gene>
<comment type="caution">
    <text evidence="3">The sequence shown here is derived from an EMBL/GenBank/DDBJ whole genome shotgun (WGS) entry which is preliminary data.</text>
</comment>
<sequence>MKIIVPIDFSTNSVKALEFALGLHRGSKTSIVLCHVVEMIYDFASQTALALDNMHSDARKLLEEMVDKYSIGPIEIHSEIIEGTPSINVTRLAEELDADLIIMGTHGMGGLKKILVGSTAVNVIRETTIPVLLVPEESSTEQIKNLSFALEVADHEEKFIEKVNSYASIWGLKIQIIHIMKSRSFVKEMALNGLKSYFEKEIGYTPTIHQLESENVISGIKTFLEKNPESILAMCHTQKSIWDQLLGKRKSIEMAYQVRVPLLVMV</sequence>
<dbReference type="PRINTS" id="PR01438">
    <property type="entry name" value="UNVRSLSTRESS"/>
</dbReference>
<accession>A0A0P7XL75</accession>
<dbReference type="STRING" id="1305737.GCA_000526355_01238"/>
<dbReference type="AlphaFoldDB" id="A0A0P7XL75"/>
<name>A0A0P7XL75_9BACT</name>
<dbReference type="eggNOG" id="COG0589">
    <property type="taxonomic scope" value="Bacteria"/>
</dbReference>
<dbReference type="EMBL" id="LJXT01000031">
    <property type="protein sequence ID" value="KPQ17414.1"/>
    <property type="molecule type" value="Genomic_DNA"/>
</dbReference>
<dbReference type="Gene3D" id="3.40.50.12370">
    <property type="match status" value="1"/>
</dbReference>
<dbReference type="PATRIC" id="fig|1305737.6.peg.1952"/>
<dbReference type="Proteomes" id="UP000050421">
    <property type="component" value="Unassembled WGS sequence"/>
</dbReference>
<feature type="domain" description="UspA" evidence="2">
    <location>
        <begin position="2"/>
        <end position="135"/>
    </location>
</feature>
<proteinExistence type="inferred from homology"/>
<dbReference type="PANTHER" id="PTHR46268:SF6">
    <property type="entry name" value="UNIVERSAL STRESS PROTEIN UP12"/>
    <property type="match status" value="1"/>
</dbReference>
<dbReference type="PANTHER" id="PTHR46268">
    <property type="entry name" value="STRESS RESPONSE PROTEIN NHAX"/>
    <property type="match status" value="1"/>
</dbReference>
<evidence type="ECO:0000313" key="3">
    <source>
        <dbReference type="EMBL" id="KPQ17414.1"/>
    </source>
</evidence>
<evidence type="ECO:0000313" key="4">
    <source>
        <dbReference type="Proteomes" id="UP000050421"/>
    </source>
</evidence>
<protein>
    <submittedName>
        <fullName evidence="3">UspA family universal stress protein</fullName>
    </submittedName>
</protein>
<dbReference type="CDD" id="cd00293">
    <property type="entry name" value="USP-like"/>
    <property type="match status" value="1"/>
</dbReference>
<evidence type="ECO:0000256" key="1">
    <source>
        <dbReference type="ARBA" id="ARBA00008791"/>
    </source>
</evidence>
<evidence type="ECO:0000259" key="2">
    <source>
        <dbReference type="Pfam" id="PF00582"/>
    </source>
</evidence>
<dbReference type="OrthoDB" id="9788959at2"/>
<dbReference type="InterPro" id="IPR006015">
    <property type="entry name" value="Universal_stress_UspA"/>
</dbReference>
<dbReference type="Pfam" id="PF00582">
    <property type="entry name" value="Usp"/>
    <property type="match status" value="1"/>
</dbReference>
<organism evidence="3 4">
    <name type="scientific">Algoriphagus marincola HL-49</name>
    <dbReference type="NCBI Taxonomy" id="1305737"/>
    <lineage>
        <taxon>Bacteria</taxon>
        <taxon>Pseudomonadati</taxon>
        <taxon>Bacteroidota</taxon>
        <taxon>Cytophagia</taxon>
        <taxon>Cytophagales</taxon>
        <taxon>Cyclobacteriaceae</taxon>
        <taxon>Algoriphagus</taxon>
    </lineage>
</organism>
<reference evidence="3 4" key="1">
    <citation type="submission" date="2015-09" db="EMBL/GenBank/DDBJ databases">
        <title>Identification and resolution of microdiversity through metagenomic sequencing of parallel consortia.</title>
        <authorList>
            <person name="Nelson W.C."/>
            <person name="Romine M.F."/>
            <person name="Lindemann S.R."/>
        </authorList>
    </citation>
    <scope>NUCLEOTIDE SEQUENCE [LARGE SCALE GENOMIC DNA]</scope>
    <source>
        <strain evidence="3">HL-49</strain>
    </source>
</reference>